<evidence type="ECO:0000256" key="1">
    <source>
        <dbReference type="SAM" id="SignalP"/>
    </source>
</evidence>
<organism evidence="3 4">
    <name type="scientific">Parascedosporium putredinis</name>
    <dbReference type="NCBI Taxonomy" id="1442378"/>
    <lineage>
        <taxon>Eukaryota</taxon>
        <taxon>Fungi</taxon>
        <taxon>Dikarya</taxon>
        <taxon>Ascomycota</taxon>
        <taxon>Pezizomycotina</taxon>
        <taxon>Sordariomycetes</taxon>
        <taxon>Hypocreomycetidae</taxon>
        <taxon>Microascales</taxon>
        <taxon>Microascaceae</taxon>
        <taxon>Parascedosporium</taxon>
    </lineage>
</organism>
<reference evidence="3" key="1">
    <citation type="submission" date="2022-11" db="EMBL/GenBank/DDBJ databases">
        <authorList>
            <person name="Scott C."/>
            <person name="Bruce N."/>
        </authorList>
    </citation>
    <scope>NUCLEOTIDE SEQUENCE</scope>
</reference>
<dbReference type="OrthoDB" id="9970295at2759"/>
<keyword evidence="4" id="KW-1185">Reference proteome</keyword>
<dbReference type="PROSITE" id="PS51175">
    <property type="entry name" value="CBM6"/>
    <property type="match status" value="1"/>
</dbReference>
<feature type="chain" id="PRO_5040190150" description="CBM6 domain-containing protein" evidence="1">
    <location>
        <begin position="18"/>
        <end position="405"/>
    </location>
</feature>
<comment type="caution">
    <text evidence="3">The sequence shown here is derived from an EMBL/GenBank/DDBJ whole genome shotgun (WGS) entry which is preliminary data.</text>
</comment>
<dbReference type="PANTHER" id="PTHR22925">
    <property type="entry name" value="GLYCOSYL HYDROLASE 43 FAMILY MEMBER"/>
    <property type="match status" value="1"/>
</dbReference>
<evidence type="ECO:0000313" key="3">
    <source>
        <dbReference type="EMBL" id="CAI4219601.1"/>
    </source>
</evidence>
<feature type="signal peptide" evidence="1">
    <location>
        <begin position="1"/>
        <end position="17"/>
    </location>
</feature>
<sequence length="405" mass="43143">MRLGSSLLLAFSAPVLASLQIIPGGTWTASDGRHIQAHGAGVIVENGTYYLIGEDKTDGTPFQNVNCYASTDLVRWDYVGALLSRTSSGDLGPDRIVERPKVIYNDATGKYVLWMHIDSRDYGDAKAGVATGDSVCGKYDDDGSAYLLTEDRQNGLRIDKLDSTYTKVESNVYTWSEKIESPPWSSTSTSLSSGWSAWREFADDGANTYASQTTFILPFGDGNFMYLGDRWRSDNLFTSSYIWLPITIAGPTSVSLKNKVNWVPGLAEGASAWREGIAETGYEGEAGQAGGGARSVSCSDCSGGNAMGYIGGPDGGTLTLSGITTEKAGTTTVRIRFANGDSTARFANVRVNNQPPVKVAFLPSRGGVGSSTLVADLETSGNTIVFEGIDGGWGPDIDKIFVPVE</sequence>
<dbReference type="InterPro" id="IPR023296">
    <property type="entry name" value="Glyco_hydro_beta-prop_sf"/>
</dbReference>
<dbReference type="Pfam" id="PF22704">
    <property type="entry name" value="CBM13-like"/>
    <property type="match status" value="1"/>
</dbReference>
<evidence type="ECO:0000259" key="2">
    <source>
        <dbReference type="PROSITE" id="PS51175"/>
    </source>
</evidence>
<protein>
    <recommendedName>
        <fullName evidence="2">CBM6 domain-containing protein</fullName>
    </recommendedName>
</protein>
<accession>A0A9P1HC41</accession>
<keyword evidence="1" id="KW-0732">Signal</keyword>
<dbReference type="SUPFAM" id="SSF75005">
    <property type="entry name" value="Arabinanase/levansucrase/invertase"/>
    <property type="match status" value="1"/>
</dbReference>
<dbReference type="InterPro" id="IPR005084">
    <property type="entry name" value="CBM6"/>
</dbReference>
<dbReference type="InterPro" id="IPR055240">
    <property type="entry name" value="CBM13-like"/>
</dbReference>
<dbReference type="CDD" id="cd04081">
    <property type="entry name" value="CBM35_galactosidase-like"/>
    <property type="match status" value="1"/>
</dbReference>
<dbReference type="SUPFAM" id="SSF49785">
    <property type="entry name" value="Galactose-binding domain-like"/>
    <property type="match status" value="1"/>
</dbReference>
<dbReference type="AlphaFoldDB" id="A0A9P1HC41"/>
<dbReference type="Proteomes" id="UP000838763">
    <property type="component" value="Unassembled WGS sequence"/>
</dbReference>
<dbReference type="Gene3D" id="2.115.10.20">
    <property type="entry name" value="Glycosyl hydrolase domain, family 43"/>
    <property type="match status" value="2"/>
</dbReference>
<evidence type="ECO:0000313" key="4">
    <source>
        <dbReference type="Proteomes" id="UP000838763"/>
    </source>
</evidence>
<gene>
    <name evidence="3" type="ORF">PPNO1_LOCUS9154</name>
</gene>
<dbReference type="Gene3D" id="2.60.120.260">
    <property type="entry name" value="Galactose-binding domain-like"/>
    <property type="match status" value="1"/>
</dbReference>
<dbReference type="InterPro" id="IPR008979">
    <property type="entry name" value="Galactose-bd-like_sf"/>
</dbReference>
<feature type="domain" description="CBM6" evidence="2">
    <location>
        <begin position="280"/>
        <end position="403"/>
    </location>
</feature>
<name>A0A9P1HC41_9PEZI</name>
<proteinExistence type="predicted"/>
<dbReference type="EMBL" id="CALLCH030000020">
    <property type="protein sequence ID" value="CAI4219601.1"/>
    <property type="molecule type" value="Genomic_DNA"/>
</dbReference>
<dbReference type="GO" id="GO:0030246">
    <property type="term" value="F:carbohydrate binding"/>
    <property type="evidence" value="ECO:0007669"/>
    <property type="project" value="InterPro"/>
</dbReference>
<dbReference type="PANTHER" id="PTHR22925:SF3">
    <property type="entry name" value="GLYCOSYL HYDROLASE FAMILY PROTEIN 43"/>
    <property type="match status" value="1"/>
</dbReference>